<comment type="caution">
    <text evidence="2">The sequence shown here is derived from an EMBL/GenBank/DDBJ whole genome shotgun (WGS) entry which is preliminary data.</text>
</comment>
<sequence>MARRGATDVPLAVVPAEAMRATSMGPTGVEVGAAPVMGPLETQGQYSPRDIATAAPKTTSLSPGAGHGSSDVGSAPRPGMVDGEDRLTNDDGEIACRVIPIDELSTVHV</sequence>
<keyword evidence="3" id="KW-1185">Reference proteome</keyword>
<name>A0A699YYT9_HAELA</name>
<protein>
    <submittedName>
        <fullName evidence="2">Uncharacterized protein</fullName>
    </submittedName>
</protein>
<gene>
    <name evidence="2" type="ORF">HaLaN_08323</name>
</gene>
<evidence type="ECO:0000256" key="1">
    <source>
        <dbReference type="SAM" id="MobiDB-lite"/>
    </source>
</evidence>
<dbReference type="EMBL" id="BLLF01000520">
    <property type="protein sequence ID" value="GFH12608.1"/>
    <property type="molecule type" value="Genomic_DNA"/>
</dbReference>
<proteinExistence type="predicted"/>
<organism evidence="2 3">
    <name type="scientific">Haematococcus lacustris</name>
    <name type="common">Green alga</name>
    <name type="synonym">Haematococcus pluvialis</name>
    <dbReference type="NCBI Taxonomy" id="44745"/>
    <lineage>
        <taxon>Eukaryota</taxon>
        <taxon>Viridiplantae</taxon>
        <taxon>Chlorophyta</taxon>
        <taxon>core chlorophytes</taxon>
        <taxon>Chlorophyceae</taxon>
        <taxon>CS clade</taxon>
        <taxon>Chlamydomonadales</taxon>
        <taxon>Haematococcaceae</taxon>
        <taxon>Haematococcus</taxon>
    </lineage>
</organism>
<evidence type="ECO:0000313" key="3">
    <source>
        <dbReference type="Proteomes" id="UP000485058"/>
    </source>
</evidence>
<dbReference type="AlphaFoldDB" id="A0A699YYT9"/>
<feature type="region of interest" description="Disordered" evidence="1">
    <location>
        <begin position="50"/>
        <end position="90"/>
    </location>
</feature>
<evidence type="ECO:0000313" key="2">
    <source>
        <dbReference type="EMBL" id="GFH12608.1"/>
    </source>
</evidence>
<dbReference type="Proteomes" id="UP000485058">
    <property type="component" value="Unassembled WGS sequence"/>
</dbReference>
<accession>A0A699YYT9</accession>
<reference evidence="2 3" key="1">
    <citation type="submission" date="2020-02" db="EMBL/GenBank/DDBJ databases">
        <title>Draft genome sequence of Haematococcus lacustris strain NIES-144.</title>
        <authorList>
            <person name="Morimoto D."/>
            <person name="Nakagawa S."/>
            <person name="Yoshida T."/>
            <person name="Sawayama S."/>
        </authorList>
    </citation>
    <scope>NUCLEOTIDE SEQUENCE [LARGE SCALE GENOMIC DNA]</scope>
    <source>
        <strain evidence="2 3">NIES-144</strain>
    </source>
</reference>